<gene>
    <name evidence="1" type="ORF">MBCUR_05660</name>
</gene>
<dbReference type="NCBIfam" id="TIGR03291">
    <property type="entry name" value="methan_mark_17"/>
    <property type="match status" value="1"/>
</dbReference>
<name>A0A166CBN2_9EURY</name>
<comment type="caution">
    <text evidence="1">The sequence shown here is derived from an EMBL/GenBank/DDBJ whole genome shotgun (WGS) entry which is preliminary data.</text>
</comment>
<protein>
    <recommendedName>
        <fullName evidence="3">Methanogenesis marker 17 protein</fullName>
    </recommendedName>
</protein>
<evidence type="ECO:0000313" key="1">
    <source>
        <dbReference type="EMBL" id="KZX14342.1"/>
    </source>
</evidence>
<accession>A0A166CBN2</accession>
<dbReference type="RefSeq" id="WP_067089933.1">
    <property type="nucleotide sequence ID" value="NZ_LWMV01000105.1"/>
</dbReference>
<evidence type="ECO:0000313" key="2">
    <source>
        <dbReference type="Proteomes" id="UP000077245"/>
    </source>
</evidence>
<dbReference type="PATRIC" id="fig|49547.3.peg.592"/>
<dbReference type="OrthoDB" id="52971at2157"/>
<sequence>MLVESPDNEGAKVYEMIIKQIFQDLQLSPSVKDMKVCVDPEKVLFIIAIKLDKIPTDLFLRDLAVVKYDKVNNLTLIGIKDENYLPQILKKLWMEFPRESVAQPNRYTITIPNEVTGLNDLNIVNAKENIQRKVYDAIFRIIPEGFRIIRDLSEDDVVAIVATDELIKDSWLKRGKKFVDELKSV</sequence>
<organism evidence="1 2">
    <name type="scientific">Methanobrevibacter curvatus</name>
    <dbReference type="NCBI Taxonomy" id="49547"/>
    <lineage>
        <taxon>Archaea</taxon>
        <taxon>Methanobacteriati</taxon>
        <taxon>Methanobacteriota</taxon>
        <taxon>Methanomada group</taxon>
        <taxon>Methanobacteria</taxon>
        <taxon>Methanobacteriales</taxon>
        <taxon>Methanobacteriaceae</taxon>
        <taxon>Methanobrevibacter</taxon>
    </lineage>
</organism>
<dbReference type="AlphaFoldDB" id="A0A166CBN2"/>
<dbReference type="PIRSF" id="PIRSF019464">
    <property type="entry name" value="UCP019464"/>
    <property type="match status" value="1"/>
</dbReference>
<proteinExistence type="predicted"/>
<dbReference type="STRING" id="49547.MBCUR_05660"/>
<dbReference type="Pfam" id="PF09886">
    <property type="entry name" value="DUF2113"/>
    <property type="match status" value="1"/>
</dbReference>
<dbReference type="EMBL" id="LWMV01000105">
    <property type="protein sequence ID" value="KZX14342.1"/>
    <property type="molecule type" value="Genomic_DNA"/>
</dbReference>
<reference evidence="1 2" key="1">
    <citation type="submission" date="2016-04" db="EMBL/GenBank/DDBJ databases">
        <title>Genome sequence of Methanobrevibacter curvatus DSM 11111.</title>
        <authorList>
            <person name="Poehlein A."/>
            <person name="Seedorf H."/>
            <person name="Daniel R."/>
        </authorList>
    </citation>
    <scope>NUCLEOTIDE SEQUENCE [LARGE SCALE GENOMIC DNA]</scope>
    <source>
        <strain evidence="1 2">DSM 11111</strain>
    </source>
</reference>
<dbReference type="InterPro" id="IPR016762">
    <property type="entry name" value="Methan_mark_17"/>
</dbReference>
<evidence type="ECO:0008006" key="3">
    <source>
        <dbReference type="Google" id="ProtNLM"/>
    </source>
</evidence>
<keyword evidence="2" id="KW-1185">Reference proteome</keyword>
<dbReference type="Proteomes" id="UP000077245">
    <property type="component" value="Unassembled WGS sequence"/>
</dbReference>